<comment type="caution">
    <text evidence="1">The sequence shown here is derived from an EMBL/GenBank/DDBJ whole genome shotgun (WGS) entry which is preliminary data.</text>
</comment>
<dbReference type="GO" id="GO:0032259">
    <property type="term" value="P:methylation"/>
    <property type="evidence" value="ECO:0007669"/>
    <property type="project" value="UniProtKB-KW"/>
</dbReference>
<accession>A0A2T5RNT9</accession>
<dbReference type="EMBL" id="QAXS01000005">
    <property type="protein sequence ID" value="PTW01335.1"/>
    <property type="molecule type" value="Genomic_DNA"/>
</dbReference>
<dbReference type="Proteomes" id="UP000244089">
    <property type="component" value="Unassembled WGS sequence"/>
</dbReference>
<reference evidence="1 2" key="1">
    <citation type="submission" date="2018-04" db="EMBL/GenBank/DDBJ databases">
        <title>Subsurface microbial communities from deep shales in Ohio and West Virginia, USA.</title>
        <authorList>
            <person name="Wrighton K."/>
        </authorList>
    </citation>
    <scope>NUCLEOTIDE SEQUENCE [LARGE SCALE GENOMIC DNA]</scope>
    <source>
        <strain evidence="1 2">WC1</strain>
    </source>
</reference>
<keyword evidence="1" id="KW-0808">Transferase</keyword>
<keyword evidence="1" id="KW-0489">Methyltransferase</keyword>
<name>A0A2T5RNT9_9FIRM</name>
<dbReference type="RefSeq" id="WP_108138729.1">
    <property type="nucleotide sequence ID" value="NZ_JBQPXQ010000038.1"/>
</dbReference>
<dbReference type="CDD" id="cd02440">
    <property type="entry name" value="AdoMet_MTases"/>
    <property type="match status" value="1"/>
</dbReference>
<evidence type="ECO:0000313" key="1">
    <source>
        <dbReference type="EMBL" id="PTW01335.1"/>
    </source>
</evidence>
<proteinExistence type="predicted"/>
<sequence length="206" mass="23922">MKYYDIFSYLYDLLAPDWYYHKPRKFAIEKLDFKKNSNIIVLPCGTGQSFKYLKNQLKSNGLIIGIDYSEGMLTKARKKIRKKGWDNIITLHEDAARFNKSDIASISEEELNIDAIYLELGLSAMPEWQKVIDKSLSLVRVGGKIVIMDWYMEEPNLWGRFIDLIGNADVTRPTWEYLKSRKEVKDFNLNHSFKNGGVFVASGYKV</sequence>
<dbReference type="InterPro" id="IPR029063">
    <property type="entry name" value="SAM-dependent_MTases_sf"/>
</dbReference>
<gene>
    <name evidence="1" type="ORF">C8C76_105115</name>
</gene>
<organism evidence="1 2">
    <name type="scientific">Halanaerobium saccharolyticum</name>
    <dbReference type="NCBI Taxonomy" id="43595"/>
    <lineage>
        <taxon>Bacteria</taxon>
        <taxon>Bacillati</taxon>
        <taxon>Bacillota</taxon>
        <taxon>Clostridia</taxon>
        <taxon>Halanaerobiales</taxon>
        <taxon>Halanaerobiaceae</taxon>
        <taxon>Halanaerobium</taxon>
    </lineage>
</organism>
<dbReference type="GO" id="GO:0008168">
    <property type="term" value="F:methyltransferase activity"/>
    <property type="evidence" value="ECO:0007669"/>
    <property type="project" value="UniProtKB-KW"/>
</dbReference>
<evidence type="ECO:0000313" key="2">
    <source>
        <dbReference type="Proteomes" id="UP000244089"/>
    </source>
</evidence>
<protein>
    <submittedName>
        <fullName evidence="1">Methyltransferase family protein</fullName>
    </submittedName>
</protein>
<dbReference type="Gene3D" id="3.40.50.150">
    <property type="entry name" value="Vaccinia Virus protein VP39"/>
    <property type="match status" value="1"/>
</dbReference>
<dbReference type="OrthoDB" id="9808140at2"/>
<dbReference type="PANTHER" id="PTHR43861:SF1">
    <property type="entry name" value="TRANS-ACONITATE 2-METHYLTRANSFERASE"/>
    <property type="match status" value="1"/>
</dbReference>
<dbReference type="SUPFAM" id="SSF53335">
    <property type="entry name" value="S-adenosyl-L-methionine-dependent methyltransferases"/>
    <property type="match status" value="1"/>
</dbReference>
<dbReference type="AlphaFoldDB" id="A0A2T5RNT9"/>
<dbReference type="Pfam" id="PF01209">
    <property type="entry name" value="Ubie_methyltran"/>
    <property type="match status" value="1"/>
</dbReference>
<dbReference type="PANTHER" id="PTHR43861">
    <property type="entry name" value="TRANS-ACONITATE 2-METHYLTRANSFERASE-RELATED"/>
    <property type="match status" value="1"/>
</dbReference>